<organism evidence="2 3">
    <name type="scientific">Dactylosporangium fulvum</name>
    <dbReference type="NCBI Taxonomy" id="53359"/>
    <lineage>
        <taxon>Bacteria</taxon>
        <taxon>Bacillati</taxon>
        <taxon>Actinomycetota</taxon>
        <taxon>Actinomycetes</taxon>
        <taxon>Micromonosporales</taxon>
        <taxon>Micromonosporaceae</taxon>
        <taxon>Dactylosporangium</taxon>
    </lineage>
</organism>
<sequence>MIEIAGREVGRIGYGTMQLAGPGAMGRPTDERRAMAAIRAAVDAGVRLIDTSGYYGPAVANELVARALRPYPKDLLIATKVGAKRTSTGGFAAASRPEEVREAVLDNLRQLQVESLHLVHARYMPDTTVPFAETVAALVQLRDEGFIEHVGISNVTVDLLREASEVTAVASVENELRLGHAIGREVLDATTRAGIPFLAYRPLGNGALAAPSSPLASLARVSGIAAATLALTWLLDQAPNVAVIPGTANPAHVGELVAAETAKLDDEVRAALDALGGA</sequence>
<evidence type="ECO:0000313" key="3">
    <source>
        <dbReference type="Proteomes" id="UP001059617"/>
    </source>
</evidence>
<gene>
    <name evidence="2" type="ORF">Dfulv_20365</name>
</gene>
<dbReference type="InterPro" id="IPR036812">
    <property type="entry name" value="NAD(P)_OxRdtase_dom_sf"/>
</dbReference>
<dbReference type="RefSeq" id="WP_259865660.1">
    <property type="nucleotide sequence ID" value="NZ_CP073720.1"/>
</dbReference>
<name>A0ABY5WB58_9ACTN</name>
<keyword evidence="3" id="KW-1185">Reference proteome</keyword>
<dbReference type="Gene3D" id="3.20.20.100">
    <property type="entry name" value="NADP-dependent oxidoreductase domain"/>
    <property type="match status" value="1"/>
</dbReference>
<protein>
    <submittedName>
        <fullName evidence="2">Aldo/keto reductase</fullName>
    </submittedName>
</protein>
<proteinExistence type="predicted"/>
<feature type="domain" description="NADP-dependent oxidoreductase" evidence="1">
    <location>
        <begin position="11"/>
        <end position="275"/>
    </location>
</feature>
<evidence type="ECO:0000313" key="2">
    <source>
        <dbReference type="EMBL" id="UWP86464.1"/>
    </source>
</evidence>
<dbReference type="PANTHER" id="PTHR43638:SF3">
    <property type="entry name" value="ALDEHYDE REDUCTASE"/>
    <property type="match status" value="1"/>
</dbReference>
<evidence type="ECO:0000259" key="1">
    <source>
        <dbReference type="Pfam" id="PF00248"/>
    </source>
</evidence>
<dbReference type="PANTHER" id="PTHR43638">
    <property type="entry name" value="OXIDOREDUCTASE, ALDO/KETO REDUCTASE FAMILY PROTEIN"/>
    <property type="match status" value="1"/>
</dbReference>
<dbReference type="EMBL" id="CP073720">
    <property type="protein sequence ID" value="UWP86464.1"/>
    <property type="molecule type" value="Genomic_DNA"/>
</dbReference>
<reference evidence="2" key="2">
    <citation type="submission" date="2022-09" db="EMBL/GenBank/DDBJ databases">
        <title>Biosynthetic gene clusters of Dactylosporangioum fulvum.</title>
        <authorList>
            <person name="Caradec T."/>
        </authorList>
    </citation>
    <scope>NUCLEOTIDE SEQUENCE</scope>
    <source>
        <strain evidence="2">NRRL B-16292</strain>
    </source>
</reference>
<dbReference type="InterPro" id="IPR023210">
    <property type="entry name" value="NADP_OxRdtase_dom"/>
</dbReference>
<accession>A0ABY5WB58</accession>
<dbReference type="SUPFAM" id="SSF51430">
    <property type="entry name" value="NAD(P)-linked oxidoreductase"/>
    <property type="match status" value="1"/>
</dbReference>
<dbReference type="CDD" id="cd19088">
    <property type="entry name" value="AKR_AKR13B1"/>
    <property type="match status" value="1"/>
</dbReference>
<reference evidence="2" key="1">
    <citation type="submission" date="2021-04" db="EMBL/GenBank/DDBJ databases">
        <authorList>
            <person name="Hartkoorn R.C."/>
            <person name="Beaudoing E."/>
            <person name="Hot D."/>
        </authorList>
    </citation>
    <scope>NUCLEOTIDE SEQUENCE</scope>
    <source>
        <strain evidence="2">NRRL B-16292</strain>
    </source>
</reference>
<dbReference type="Pfam" id="PF00248">
    <property type="entry name" value="Aldo_ket_red"/>
    <property type="match status" value="1"/>
</dbReference>
<dbReference type="Proteomes" id="UP001059617">
    <property type="component" value="Chromosome"/>
</dbReference>